<comment type="caution">
    <text evidence="2">The sequence shown here is derived from an EMBL/GenBank/DDBJ whole genome shotgun (WGS) entry which is preliminary data.</text>
</comment>
<evidence type="ECO:0000313" key="2">
    <source>
        <dbReference type="EMBL" id="OYQ45940.1"/>
    </source>
</evidence>
<dbReference type="OrthoDB" id="1261156at2"/>
<organism evidence="2 3">
    <name type="scientific">Flavobacterium cyanobacteriorum</name>
    <dbReference type="NCBI Taxonomy" id="2022802"/>
    <lineage>
        <taxon>Bacteria</taxon>
        <taxon>Pseudomonadati</taxon>
        <taxon>Bacteroidota</taxon>
        <taxon>Flavobacteriia</taxon>
        <taxon>Flavobacteriales</taxon>
        <taxon>Flavobacteriaceae</taxon>
        <taxon>Flavobacterium</taxon>
    </lineage>
</organism>
<proteinExistence type="predicted"/>
<dbReference type="GO" id="GO:0030153">
    <property type="term" value="P:bacteriocin immunity"/>
    <property type="evidence" value="ECO:0007669"/>
    <property type="project" value="InterPro"/>
</dbReference>
<protein>
    <recommendedName>
        <fullName evidence="1">Uncharacterized protein YyaB-like PH domain-containing protein</fullName>
    </recommendedName>
</protein>
<feature type="domain" description="Uncharacterized protein YyaB-like PH" evidence="1">
    <location>
        <begin position="8"/>
        <end position="82"/>
    </location>
</feature>
<dbReference type="EMBL" id="NOXV01000132">
    <property type="protein sequence ID" value="OYQ45940.1"/>
    <property type="molecule type" value="Genomic_DNA"/>
</dbReference>
<dbReference type="AlphaFoldDB" id="A0A255ZYS2"/>
<dbReference type="InterPro" id="IPR009589">
    <property type="entry name" value="PH_YyaB-like"/>
</dbReference>
<dbReference type="Proteomes" id="UP000216605">
    <property type="component" value="Unassembled WGS sequence"/>
</dbReference>
<name>A0A255ZYS2_9FLAO</name>
<reference evidence="2 3" key="1">
    <citation type="submission" date="2017-07" db="EMBL/GenBank/DDBJ databases">
        <title>Flavobacterium cyanobacteriorum sp. nov., isolated from cyanobacterial aggregates in a eutrophic lake.</title>
        <authorList>
            <person name="Cai H."/>
        </authorList>
    </citation>
    <scope>NUCLEOTIDE SEQUENCE [LARGE SCALE GENOMIC DNA]</scope>
    <source>
        <strain evidence="2 3">TH021</strain>
    </source>
</reference>
<evidence type="ECO:0000313" key="3">
    <source>
        <dbReference type="Proteomes" id="UP000216605"/>
    </source>
</evidence>
<accession>A0A255ZYS2</accession>
<keyword evidence="3" id="KW-1185">Reference proteome</keyword>
<gene>
    <name evidence="2" type="ORF">CHU92_01805</name>
</gene>
<dbReference type="RefSeq" id="WP_094412009.1">
    <property type="nucleotide sequence ID" value="NZ_NOXV01000132.1"/>
</dbReference>
<dbReference type="Pfam" id="PF06713">
    <property type="entry name" value="bPH_4"/>
    <property type="match status" value="1"/>
</dbReference>
<evidence type="ECO:0000259" key="1">
    <source>
        <dbReference type="Pfam" id="PF06713"/>
    </source>
</evidence>
<sequence length="90" mass="10278">MVYLFYSIKYIIDGNILHIKTGLFISGKINIQDIKSVTKTYNPLSAPALSINRLEIKYGNNYDYALISPKNREEFVQQLLSVNPAIKVKL</sequence>